<protein>
    <recommendedName>
        <fullName evidence="3 13">Membrane protein insertase YidC</fullName>
    </recommendedName>
    <alternativeName>
        <fullName evidence="12 13">Foldase YidC</fullName>
    </alternativeName>
    <alternativeName>
        <fullName evidence="13">Membrane protein YidC</fullName>
    </alternativeName>
    <alternativeName>
        <fullName evidence="11 13">membrane integrase YidC</fullName>
    </alternativeName>
</protein>
<feature type="transmembrane region" description="Helical" evidence="13">
    <location>
        <begin position="363"/>
        <end position="384"/>
    </location>
</feature>
<proteinExistence type="inferred from homology"/>
<comment type="subcellular location">
    <subcellularLocation>
        <location evidence="1">Cell inner membrane</location>
        <topology evidence="1">Multi-pass membrane protein</topology>
    </subcellularLocation>
    <subcellularLocation>
        <location evidence="13">Cell membrane</location>
        <topology evidence="13">Multi-pass membrane protein</topology>
    </subcellularLocation>
</comment>
<evidence type="ECO:0000256" key="6">
    <source>
        <dbReference type="ARBA" id="ARBA00022692"/>
    </source>
</evidence>
<feature type="compositionally biased region" description="Low complexity" evidence="14">
    <location>
        <begin position="52"/>
        <end position="66"/>
    </location>
</feature>
<keyword evidence="6 13" id="KW-0812">Transmembrane</keyword>
<comment type="similarity">
    <text evidence="2 13">Belongs to the OXA1/ALB3/YidC family. Type 1 subfamily.</text>
</comment>
<dbReference type="PRINTS" id="PR00701">
    <property type="entry name" value="60KDINNERMP"/>
</dbReference>
<evidence type="ECO:0000259" key="16">
    <source>
        <dbReference type="Pfam" id="PF14849"/>
    </source>
</evidence>
<organism evidence="17 18">
    <name type="scientific">Inhella gelatinilytica</name>
    <dbReference type="NCBI Taxonomy" id="2795030"/>
    <lineage>
        <taxon>Bacteria</taxon>
        <taxon>Pseudomonadati</taxon>
        <taxon>Pseudomonadota</taxon>
        <taxon>Betaproteobacteria</taxon>
        <taxon>Burkholderiales</taxon>
        <taxon>Sphaerotilaceae</taxon>
        <taxon>Inhella</taxon>
    </lineage>
</organism>
<keyword evidence="7 13" id="KW-0653">Protein transport</keyword>
<dbReference type="HAMAP" id="MF_01810">
    <property type="entry name" value="YidC_type1"/>
    <property type="match status" value="1"/>
</dbReference>
<dbReference type="RefSeq" id="WP_198099360.1">
    <property type="nucleotide sequence ID" value="NZ_JAEDAL010000001.1"/>
</dbReference>
<evidence type="ECO:0000256" key="14">
    <source>
        <dbReference type="SAM" id="MobiDB-lite"/>
    </source>
</evidence>
<evidence type="ECO:0000256" key="12">
    <source>
        <dbReference type="ARBA" id="ARBA00033342"/>
    </source>
</evidence>
<dbReference type="CDD" id="cd20070">
    <property type="entry name" value="5TM_YidC_Alb3"/>
    <property type="match status" value="1"/>
</dbReference>
<feature type="transmembrane region" description="Helical" evidence="13">
    <location>
        <begin position="7"/>
        <end position="24"/>
    </location>
</feature>
<evidence type="ECO:0000256" key="7">
    <source>
        <dbReference type="ARBA" id="ARBA00022927"/>
    </source>
</evidence>
<keyword evidence="5 13" id="KW-1003">Cell membrane</keyword>
<feature type="transmembrane region" description="Helical" evidence="13">
    <location>
        <begin position="502"/>
        <end position="527"/>
    </location>
</feature>
<evidence type="ECO:0000256" key="5">
    <source>
        <dbReference type="ARBA" id="ARBA00022475"/>
    </source>
</evidence>
<gene>
    <name evidence="13 17" type="primary">yidC</name>
    <name evidence="17" type="ORF">I7X43_02755</name>
</gene>
<feature type="domain" description="Membrane insertase YidC/Oxa/ALB C-terminal" evidence="15">
    <location>
        <begin position="363"/>
        <end position="541"/>
    </location>
</feature>
<name>A0A931IVI2_9BURK</name>
<dbReference type="PANTHER" id="PTHR12428">
    <property type="entry name" value="OXA1"/>
    <property type="match status" value="1"/>
</dbReference>
<keyword evidence="18" id="KW-1185">Reference proteome</keyword>
<dbReference type="InterPro" id="IPR047196">
    <property type="entry name" value="YidC_ALB_C"/>
</dbReference>
<evidence type="ECO:0000256" key="3">
    <source>
        <dbReference type="ARBA" id="ARBA00015325"/>
    </source>
</evidence>
<dbReference type="Pfam" id="PF02096">
    <property type="entry name" value="60KD_IMP"/>
    <property type="match status" value="1"/>
</dbReference>
<comment type="function">
    <text evidence="13">Required for the insertion and/or proper folding and/or complex formation of integral membrane proteins into the membrane. Involved in integration of membrane proteins that insert both dependently and independently of the Sec translocase complex, as well as at least some lipoproteins. Aids folding of multispanning membrane proteins.</text>
</comment>
<dbReference type="GO" id="GO:0051205">
    <property type="term" value="P:protein insertion into membrane"/>
    <property type="evidence" value="ECO:0007669"/>
    <property type="project" value="TreeGrafter"/>
</dbReference>
<dbReference type="NCBIfam" id="TIGR03593">
    <property type="entry name" value="yidC_nterm"/>
    <property type="match status" value="1"/>
</dbReference>
<comment type="subunit">
    <text evidence="13">Interacts with the Sec translocase complex via SecD. Specifically interacts with transmembrane segments of nascent integral membrane proteins during membrane integration.</text>
</comment>
<keyword evidence="4 13" id="KW-0813">Transport</keyword>
<evidence type="ECO:0000256" key="9">
    <source>
        <dbReference type="ARBA" id="ARBA00023136"/>
    </source>
</evidence>
<evidence type="ECO:0000256" key="8">
    <source>
        <dbReference type="ARBA" id="ARBA00022989"/>
    </source>
</evidence>
<comment type="caution">
    <text evidence="17">The sequence shown here is derived from an EMBL/GenBank/DDBJ whole genome shotgun (WGS) entry which is preliminary data.</text>
</comment>
<keyword evidence="9 13" id="KW-0472">Membrane</keyword>
<dbReference type="InterPro" id="IPR028055">
    <property type="entry name" value="YidC/Oxa/ALB_C"/>
</dbReference>
<dbReference type="Gene3D" id="2.70.98.90">
    <property type="match status" value="1"/>
</dbReference>
<dbReference type="AlphaFoldDB" id="A0A931IVI2"/>
<evidence type="ECO:0000313" key="18">
    <source>
        <dbReference type="Proteomes" id="UP000620139"/>
    </source>
</evidence>
<dbReference type="InterPro" id="IPR038221">
    <property type="entry name" value="YidC_periplasmic_sf"/>
</dbReference>
<evidence type="ECO:0000256" key="13">
    <source>
        <dbReference type="HAMAP-Rule" id="MF_01810"/>
    </source>
</evidence>
<accession>A0A931IVI2</accession>
<feature type="transmembrane region" description="Helical" evidence="13">
    <location>
        <begin position="426"/>
        <end position="453"/>
    </location>
</feature>
<keyword evidence="8 13" id="KW-1133">Transmembrane helix</keyword>
<dbReference type="CDD" id="cd19961">
    <property type="entry name" value="EcYidC-like_peri"/>
    <property type="match status" value="1"/>
</dbReference>
<evidence type="ECO:0000256" key="10">
    <source>
        <dbReference type="ARBA" id="ARBA00023186"/>
    </source>
</evidence>
<evidence type="ECO:0000256" key="1">
    <source>
        <dbReference type="ARBA" id="ARBA00004429"/>
    </source>
</evidence>
<dbReference type="PANTHER" id="PTHR12428:SF65">
    <property type="entry name" value="CYTOCHROME C OXIDASE ASSEMBLY PROTEIN COX18, MITOCHONDRIAL"/>
    <property type="match status" value="1"/>
</dbReference>
<dbReference type="EMBL" id="JAEDAL010000001">
    <property type="protein sequence ID" value="MBH9551759.1"/>
    <property type="molecule type" value="Genomic_DNA"/>
</dbReference>
<dbReference type="NCBIfam" id="NF002352">
    <property type="entry name" value="PRK01318.1-3"/>
    <property type="match status" value="1"/>
</dbReference>
<dbReference type="GO" id="GO:0015031">
    <property type="term" value="P:protein transport"/>
    <property type="evidence" value="ECO:0007669"/>
    <property type="project" value="UniProtKB-KW"/>
</dbReference>
<dbReference type="InterPro" id="IPR028053">
    <property type="entry name" value="Membr_insert_YidC_N"/>
</dbReference>
<dbReference type="GO" id="GO:0032977">
    <property type="term" value="F:membrane insertase activity"/>
    <property type="evidence" value="ECO:0007669"/>
    <property type="project" value="InterPro"/>
</dbReference>
<dbReference type="InterPro" id="IPR001708">
    <property type="entry name" value="YidC/ALB3/OXA1/COX18"/>
</dbReference>
<evidence type="ECO:0000259" key="15">
    <source>
        <dbReference type="Pfam" id="PF02096"/>
    </source>
</evidence>
<dbReference type="PRINTS" id="PR01900">
    <property type="entry name" value="YIDCPROTEIN"/>
</dbReference>
<evidence type="ECO:0000256" key="4">
    <source>
        <dbReference type="ARBA" id="ARBA00022448"/>
    </source>
</evidence>
<evidence type="ECO:0000313" key="17">
    <source>
        <dbReference type="EMBL" id="MBH9551759.1"/>
    </source>
</evidence>
<reference evidence="17" key="1">
    <citation type="submission" date="2020-12" db="EMBL/GenBank/DDBJ databases">
        <title>The genome sequence of Inhella sp. 4Y17.</title>
        <authorList>
            <person name="Liu Y."/>
        </authorList>
    </citation>
    <scope>NUCLEOTIDE SEQUENCE</scope>
    <source>
        <strain evidence="17">4Y10</strain>
    </source>
</reference>
<sequence length="547" mass="61148">MTDIRRTVLWVVFTFSLLLLWDAWQRHNGRPSMFGGAVATSAAPASAPPNHPATHPAAGPGASVAPAPTAPVAGDIVTIETDRVRAQFDTLGGSLVQVELLGHADDSAERAPMKVLERSRHYAAQTGLVEVAGAPNHTTALRLVSTERKLAEGAQQLNLRFESEPQGGLKLVKTYTLERGSYAIKVRHEVQNVSETALQPRLYLQLQRDGSKFDGGVAQSFGAATFTGPAIYHDKIKYTKVEFGDLDKKAFDGERQAQDGWVAMAQHFFVSAWLRETAGPREFFARRIAPGLYTVGMLVPLNQIAPGATAVADDVLFVGPQEEKNLAQLAHGFDLVKDYGWFHILAKPLFWLLDQIHKMVGNWGWAIVLLVVLLKIAFYGLNASAYKSMAKMKKVNPRIMELRERLKDNPQQMQQEMMRLYKEEKVNPLGSCLPMLLQIPFFIALYWVLLSSVEMRHAPWLGWITDLSAKDPWYVLPALMTASSLLQVWLQPAPPDPMQAKLMWIMPLMFSFMFFFFPAGLVLYWLVNNLLSIAQQWMINKQLGVTH</sequence>
<keyword evidence="10 13" id="KW-0143">Chaperone</keyword>
<feature type="region of interest" description="Disordered" evidence="14">
    <location>
        <begin position="40"/>
        <end position="66"/>
    </location>
</feature>
<dbReference type="NCBIfam" id="TIGR03592">
    <property type="entry name" value="yidC_oxa1_cterm"/>
    <property type="match status" value="1"/>
</dbReference>
<feature type="domain" description="Membrane insertase YidC N-terminal" evidence="16">
    <location>
        <begin position="77"/>
        <end position="352"/>
    </location>
</feature>
<evidence type="ECO:0000256" key="11">
    <source>
        <dbReference type="ARBA" id="ARBA00033245"/>
    </source>
</evidence>
<dbReference type="Proteomes" id="UP000620139">
    <property type="component" value="Unassembled WGS sequence"/>
</dbReference>
<dbReference type="InterPro" id="IPR019998">
    <property type="entry name" value="Membr_insert_YidC"/>
</dbReference>
<dbReference type="GO" id="GO:0005886">
    <property type="term" value="C:plasma membrane"/>
    <property type="evidence" value="ECO:0007669"/>
    <property type="project" value="UniProtKB-SubCell"/>
</dbReference>
<evidence type="ECO:0000256" key="2">
    <source>
        <dbReference type="ARBA" id="ARBA00010527"/>
    </source>
</evidence>
<dbReference type="Pfam" id="PF14849">
    <property type="entry name" value="YidC_periplas"/>
    <property type="match status" value="1"/>
</dbReference>